<evidence type="ECO:0000259" key="1">
    <source>
        <dbReference type="Pfam" id="PF21956"/>
    </source>
</evidence>
<dbReference type="Proteomes" id="UP000177416">
    <property type="component" value="Unassembled WGS sequence"/>
</dbReference>
<gene>
    <name evidence="2" type="ORF">A2875_02360</name>
</gene>
<evidence type="ECO:0000313" key="2">
    <source>
        <dbReference type="EMBL" id="OGG15429.1"/>
    </source>
</evidence>
<evidence type="ECO:0000313" key="3">
    <source>
        <dbReference type="Proteomes" id="UP000177416"/>
    </source>
</evidence>
<dbReference type="InterPro" id="IPR053830">
    <property type="entry name" value="DUF6922"/>
</dbReference>
<proteinExistence type="predicted"/>
<sequence>MAHPTTSLQPILWSADVTKLDVKKDRWYIIHQVLIYGTLTEIKWLFQTYGIKQVTHVFVHEPARLYSKKVFHFIKNYLLPLRDTNLYEEDYITSLYGPIRQRTQGRI</sequence>
<dbReference type="AlphaFoldDB" id="A0A1F5ZSJ5"/>
<dbReference type="EMBL" id="MFJJ01000002">
    <property type="protein sequence ID" value="OGG15429.1"/>
    <property type="molecule type" value="Genomic_DNA"/>
</dbReference>
<name>A0A1F5ZSJ5_9BACT</name>
<comment type="caution">
    <text evidence="2">The sequence shown here is derived from an EMBL/GenBank/DDBJ whole genome shotgun (WGS) entry which is preliminary data.</text>
</comment>
<feature type="domain" description="DUF6922" evidence="1">
    <location>
        <begin position="10"/>
        <end position="57"/>
    </location>
</feature>
<organism evidence="2 3">
    <name type="scientific">Candidatus Gottesmanbacteria bacterium RIFCSPHIGHO2_01_FULL_46_14</name>
    <dbReference type="NCBI Taxonomy" id="1798380"/>
    <lineage>
        <taxon>Bacteria</taxon>
        <taxon>Candidatus Gottesmaniibacteriota</taxon>
    </lineage>
</organism>
<reference evidence="2 3" key="1">
    <citation type="journal article" date="2016" name="Nat. Commun.">
        <title>Thousands of microbial genomes shed light on interconnected biogeochemical processes in an aquifer system.</title>
        <authorList>
            <person name="Anantharaman K."/>
            <person name="Brown C.T."/>
            <person name="Hug L.A."/>
            <person name="Sharon I."/>
            <person name="Castelle C.J."/>
            <person name="Probst A.J."/>
            <person name="Thomas B.C."/>
            <person name="Singh A."/>
            <person name="Wilkins M.J."/>
            <person name="Karaoz U."/>
            <person name="Brodie E.L."/>
            <person name="Williams K.H."/>
            <person name="Hubbard S.S."/>
            <person name="Banfield J.F."/>
        </authorList>
    </citation>
    <scope>NUCLEOTIDE SEQUENCE [LARGE SCALE GENOMIC DNA]</scope>
</reference>
<dbReference type="Pfam" id="PF21956">
    <property type="entry name" value="DUF6922"/>
    <property type="match status" value="1"/>
</dbReference>
<protein>
    <recommendedName>
        <fullName evidence="1">DUF6922 domain-containing protein</fullName>
    </recommendedName>
</protein>
<accession>A0A1F5ZSJ5</accession>